<organism evidence="3 4">
    <name type="scientific">Prauserella cavernicola</name>
    <dbReference type="NCBI Taxonomy" id="2800127"/>
    <lineage>
        <taxon>Bacteria</taxon>
        <taxon>Bacillati</taxon>
        <taxon>Actinomycetota</taxon>
        <taxon>Actinomycetes</taxon>
        <taxon>Pseudonocardiales</taxon>
        <taxon>Pseudonocardiaceae</taxon>
        <taxon>Prauserella</taxon>
    </lineage>
</organism>
<evidence type="ECO:0000313" key="4">
    <source>
        <dbReference type="Proteomes" id="UP000635245"/>
    </source>
</evidence>
<dbReference type="InterPro" id="IPR002347">
    <property type="entry name" value="SDR_fam"/>
</dbReference>
<comment type="similarity">
    <text evidence="1">Belongs to the short-chain dehydrogenases/reductases (SDR) family.</text>
</comment>
<evidence type="ECO:0000313" key="3">
    <source>
        <dbReference type="EMBL" id="MBK1782993.1"/>
    </source>
</evidence>
<dbReference type="PANTHER" id="PTHR43669">
    <property type="entry name" value="5-KETO-D-GLUCONATE 5-REDUCTASE"/>
    <property type="match status" value="1"/>
</dbReference>
<dbReference type="PANTHER" id="PTHR43669:SF3">
    <property type="entry name" value="ALCOHOL DEHYDROGENASE, PUTATIVE (AFU_ORTHOLOGUE AFUA_3G03445)-RELATED"/>
    <property type="match status" value="1"/>
</dbReference>
<name>A0A934QP84_9PSEU</name>
<evidence type="ECO:0000256" key="2">
    <source>
        <dbReference type="ARBA" id="ARBA00023002"/>
    </source>
</evidence>
<gene>
    <name evidence="3" type="ORF">JHE00_01560</name>
</gene>
<dbReference type="CDD" id="cd05233">
    <property type="entry name" value="SDR_c"/>
    <property type="match status" value="1"/>
</dbReference>
<dbReference type="InterPro" id="IPR036291">
    <property type="entry name" value="NAD(P)-bd_dom_sf"/>
</dbReference>
<evidence type="ECO:0000256" key="1">
    <source>
        <dbReference type="ARBA" id="ARBA00006484"/>
    </source>
</evidence>
<protein>
    <submittedName>
        <fullName evidence="3">SDR family oxidoreductase</fullName>
    </submittedName>
</protein>
<reference evidence="3" key="1">
    <citation type="submission" date="2020-12" db="EMBL/GenBank/DDBJ databases">
        <title>Prauserella sp. ASG 168, a novel actinomycete isolated from cave rock.</title>
        <authorList>
            <person name="Suriyachadkun C."/>
        </authorList>
    </citation>
    <scope>NUCLEOTIDE SEQUENCE</scope>
    <source>
        <strain evidence="3">ASG 168</strain>
    </source>
</reference>
<keyword evidence="2" id="KW-0560">Oxidoreductase</keyword>
<dbReference type="RefSeq" id="WP_200315744.1">
    <property type="nucleotide sequence ID" value="NZ_JAENJH010000001.1"/>
</dbReference>
<comment type="caution">
    <text evidence="3">The sequence shown here is derived from an EMBL/GenBank/DDBJ whole genome shotgun (WGS) entry which is preliminary data.</text>
</comment>
<dbReference type="PRINTS" id="PR00081">
    <property type="entry name" value="GDHRDH"/>
</dbReference>
<dbReference type="Pfam" id="PF13561">
    <property type="entry name" value="adh_short_C2"/>
    <property type="match status" value="1"/>
</dbReference>
<keyword evidence="4" id="KW-1185">Reference proteome</keyword>
<dbReference type="SUPFAM" id="SSF51735">
    <property type="entry name" value="NAD(P)-binding Rossmann-fold domains"/>
    <property type="match status" value="1"/>
</dbReference>
<dbReference type="EMBL" id="JAENJH010000001">
    <property type="protein sequence ID" value="MBK1782993.1"/>
    <property type="molecule type" value="Genomic_DNA"/>
</dbReference>
<proteinExistence type="inferred from homology"/>
<dbReference type="AlphaFoldDB" id="A0A934QP84"/>
<dbReference type="Proteomes" id="UP000635245">
    <property type="component" value="Unassembled WGS sequence"/>
</dbReference>
<accession>A0A934QP84</accession>
<dbReference type="GO" id="GO:0016491">
    <property type="term" value="F:oxidoreductase activity"/>
    <property type="evidence" value="ECO:0007669"/>
    <property type="project" value="UniProtKB-KW"/>
</dbReference>
<dbReference type="Gene3D" id="3.40.50.720">
    <property type="entry name" value="NAD(P)-binding Rossmann-like Domain"/>
    <property type="match status" value="1"/>
</dbReference>
<sequence length="253" mass="26279">MLLEGKNAIVYGGAGAVGTALATAFAREGATVHLVGRTRETLDKVAGRIRETGGRAETAVLDALDETAVDAHADTVAASAGSVDISVNVISYDDVQGTPLAEMSLGDFERPVHVATRTTFLTTRAAARHMIRQRSGVILTFGGDGGGQPIRDYSIGGFVVALGAVDVLRRQLAAELGQYGIRVVTLHTGGIVETLPEDFEGRQAIVDSIVEKTMLRRAATFAEVGNVAAFAASDLASAMTATTFNITCGSIAD</sequence>